<dbReference type="InterPro" id="IPR001296">
    <property type="entry name" value="Glyco_trans_1"/>
</dbReference>
<keyword evidence="4" id="KW-1185">Reference proteome</keyword>
<organism evidence="3 4">
    <name type="scientific">Microcoleus asticus IPMA8</name>
    <dbReference type="NCBI Taxonomy" id="2563858"/>
    <lineage>
        <taxon>Bacteria</taxon>
        <taxon>Bacillati</taxon>
        <taxon>Cyanobacteriota</taxon>
        <taxon>Cyanophyceae</taxon>
        <taxon>Oscillatoriophycideae</taxon>
        <taxon>Oscillatoriales</taxon>
        <taxon>Microcoleaceae</taxon>
        <taxon>Microcoleus</taxon>
        <taxon>Microcoleus asticus</taxon>
    </lineage>
</organism>
<dbReference type="CDD" id="cd03809">
    <property type="entry name" value="GT4_MtfB-like"/>
    <property type="match status" value="1"/>
</dbReference>
<evidence type="ECO:0000256" key="1">
    <source>
        <dbReference type="ARBA" id="ARBA00022679"/>
    </source>
</evidence>
<gene>
    <name evidence="3" type="primary">mshA_7</name>
    <name evidence="3" type="ORF">E5S67_02413</name>
</gene>
<evidence type="ECO:0000313" key="3">
    <source>
        <dbReference type="EMBL" id="NQE34685.1"/>
    </source>
</evidence>
<dbReference type="PANTHER" id="PTHR46401:SF2">
    <property type="entry name" value="GLYCOSYLTRANSFERASE WBBK-RELATED"/>
    <property type="match status" value="1"/>
</dbReference>
<comment type="caution">
    <text evidence="3">The sequence shown here is derived from an EMBL/GenBank/DDBJ whole genome shotgun (WGS) entry which is preliminary data.</text>
</comment>
<name>A0ABX2CZ18_9CYAN</name>
<dbReference type="EMBL" id="SRRZ01000037">
    <property type="protein sequence ID" value="NQE34685.1"/>
    <property type="molecule type" value="Genomic_DNA"/>
</dbReference>
<dbReference type="RefSeq" id="WP_216670382.1">
    <property type="nucleotide sequence ID" value="NZ_CAWPPK010000249.1"/>
</dbReference>
<accession>A0ABX2CZ18</accession>
<protein>
    <submittedName>
        <fullName evidence="3">D-inositol 3-phosphate glycosyltransferase</fullName>
        <ecNumber evidence="3">2.4.1.250</ecNumber>
    </submittedName>
</protein>
<dbReference type="Proteomes" id="UP000702425">
    <property type="component" value="Unassembled WGS sequence"/>
</dbReference>
<proteinExistence type="predicted"/>
<dbReference type="GO" id="GO:0102710">
    <property type="term" value="F:D-inositol-3-phosphate glycosyltransferase activity"/>
    <property type="evidence" value="ECO:0007669"/>
    <property type="project" value="UniProtKB-EC"/>
</dbReference>
<reference evidence="3 4" key="1">
    <citation type="journal article" date="2020" name="Sci. Rep.">
        <title>A novel cyanobacterial geosmin producer, revising GeoA distribution and dispersion patterns in Bacteria.</title>
        <authorList>
            <person name="Churro C."/>
            <person name="Semedo-Aguiar A.P."/>
            <person name="Silva A.D."/>
            <person name="Pereira-Leal J.B."/>
            <person name="Leite R.B."/>
        </authorList>
    </citation>
    <scope>NUCLEOTIDE SEQUENCE [LARGE SCALE GENOMIC DNA]</scope>
    <source>
        <strain evidence="3 4">IPMA8</strain>
    </source>
</reference>
<dbReference type="Pfam" id="PF00534">
    <property type="entry name" value="Glycos_transf_1"/>
    <property type="match status" value="1"/>
</dbReference>
<dbReference type="EC" id="2.4.1.250" evidence="3"/>
<keyword evidence="1 3" id="KW-0808">Transferase</keyword>
<evidence type="ECO:0000313" key="4">
    <source>
        <dbReference type="Proteomes" id="UP000702425"/>
    </source>
</evidence>
<evidence type="ECO:0000259" key="2">
    <source>
        <dbReference type="Pfam" id="PF00534"/>
    </source>
</evidence>
<dbReference type="PANTHER" id="PTHR46401">
    <property type="entry name" value="GLYCOSYLTRANSFERASE WBBK-RELATED"/>
    <property type="match status" value="1"/>
</dbReference>
<keyword evidence="3" id="KW-0328">Glycosyltransferase</keyword>
<sequence length="442" mass="49671">MQPSNLEPIKVIYDISVLGQGHLHLRARTGIFRVVESIAEGLTSSKECDLLFSVNQYFQLLDASLDYLESNPKLAKVPLLHSTFPRIFYKKLIDTYNLVGCQIKNNAAGNPGEDKLFLEEVKNHLENTSKMIGAYSNTLDSRSLDEVDIFHSPYDEIPASVKRGKKPQAFLTIYDLIPVLYPQFLLSEQIPLLYKKTLASISQKDWVICISHSTKNDLCNYLNMDESRVFVTHLAAEPTVFYPCRDAEKLASTRSKYGIPDAPYILSLGTLEPRKNLDGAIRSFAKLIEEQNIKDLYLVLVGTPGWKYDKIMEEVSKQNFLKERIFFTGYVPESDLAALYSSALAFVYPSFYEGFGLPPLEAMQCGVPVITSNTSSLPEVVGEAGIMVDPKDTDALCHSMLEIYNKSSLRESMSLKSLAQAKLFSWQRCTDETIAAYRTALS</sequence>
<feature type="domain" description="Glycosyl transferase family 1" evidence="2">
    <location>
        <begin position="254"/>
        <end position="414"/>
    </location>
</feature>